<proteinExistence type="predicted"/>
<dbReference type="EMBL" id="CP042326">
    <property type="protein sequence ID" value="QDZ39285.1"/>
    <property type="molecule type" value="Genomic_DNA"/>
</dbReference>
<gene>
    <name evidence="2" type="ORF">FRE64_04670</name>
</gene>
<evidence type="ECO:0000256" key="1">
    <source>
        <dbReference type="SAM" id="Phobius"/>
    </source>
</evidence>
<keyword evidence="3" id="KW-1185">Reference proteome</keyword>
<dbReference type="AlphaFoldDB" id="A0A5B8NLY4"/>
<organism evidence="2 3">
    <name type="scientific">Euhalothece natronophila Z-M001</name>
    <dbReference type="NCBI Taxonomy" id="522448"/>
    <lineage>
        <taxon>Bacteria</taxon>
        <taxon>Bacillati</taxon>
        <taxon>Cyanobacteriota</taxon>
        <taxon>Cyanophyceae</taxon>
        <taxon>Oscillatoriophycideae</taxon>
        <taxon>Chroococcales</taxon>
        <taxon>Halothecacae</taxon>
        <taxon>Halothece cluster</taxon>
        <taxon>Euhalothece</taxon>
    </lineage>
</organism>
<keyword evidence="1" id="KW-0472">Membrane</keyword>
<keyword evidence="1" id="KW-1133">Transmembrane helix</keyword>
<dbReference type="KEGG" id="enn:FRE64_04670"/>
<protein>
    <submittedName>
        <fullName evidence="2">Uncharacterized protein</fullName>
    </submittedName>
</protein>
<keyword evidence="1" id="KW-0812">Transmembrane</keyword>
<sequence length="258" mass="28306">MQGYKRFLIKALQHSHNKNHQGFVLPMMIGLGLIMTVVGLTMIGRSSDDQIRSTLEEQTAQALATAETGATRTLASLNQPNNSELLTLDIDDWENPDQTNNPCLLPDKIDEIMEGEVNNQGRYQIIDYQYDENAEEGRLRVQGKVGEAKQEIKLVVDVLEEALDDSFGGLVGIENVNLRHLDVRDVVDGTLLANVLCQDCTLSGDDLEAYCNDPSSSDGQNAARNAVRASQNSIIDGSIFLGELNLPEVPPPENANEL</sequence>
<evidence type="ECO:0000313" key="3">
    <source>
        <dbReference type="Proteomes" id="UP000318453"/>
    </source>
</evidence>
<dbReference type="Proteomes" id="UP000318453">
    <property type="component" value="Chromosome"/>
</dbReference>
<evidence type="ECO:0000313" key="2">
    <source>
        <dbReference type="EMBL" id="QDZ39285.1"/>
    </source>
</evidence>
<accession>A0A5B8NLY4</accession>
<dbReference type="RefSeq" id="WP_146294889.1">
    <property type="nucleotide sequence ID" value="NZ_CP042326.1"/>
</dbReference>
<name>A0A5B8NLY4_9CHRO</name>
<feature type="transmembrane region" description="Helical" evidence="1">
    <location>
        <begin position="21"/>
        <end position="43"/>
    </location>
</feature>
<dbReference type="OrthoDB" id="571220at2"/>
<reference evidence="2" key="1">
    <citation type="submission" date="2019-08" db="EMBL/GenBank/DDBJ databases">
        <title>Carotenoids and Carotenoid Binding Proteins in the Halophilic Cyanobacterium Euhalothece sp. ZM00.</title>
        <authorList>
            <person name="Cho S.M."/>
            <person name="Song J.Y."/>
            <person name="Park Y.-I."/>
        </authorList>
    </citation>
    <scope>NUCLEOTIDE SEQUENCE [LARGE SCALE GENOMIC DNA]</scope>
    <source>
        <strain evidence="2">Z-M001</strain>
    </source>
</reference>